<evidence type="ECO:0000259" key="10">
    <source>
        <dbReference type="SMART" id="SM00382"/>
    </source>
</evidence>
<dbReference type="EMBL" id="CP157355">
    <property type="protein sequence ID" value="XBM00806.1"/>
    <property type="molecule type" value="Genomic_DNA"/>
</dbReference>
<dbReference type="Pfam" id="PF07685">
    <property type="entry name" value="GATase_3"/>
    <property type="match status" value="1"/>
</dbReference>
<dbReference type="PANTHER" id="PTHR43873:SF1">
    <property type="entry name" value="COBYRINATE A,C-DIAMIDE SYNTHASE"/>
    <property type="match status" value="1"/>
</dbReference>
<evidence type="ECO:0000256" key="5">
    <source>
        <dbReference type="ARBA" id="ARBA00022598"/>
    </source>
</evidence>
<dbReference type="InterPro" id="IPR011698">
    <property type="entry name" value="GATase_3"/>
</dbReference>
<keyword evidence="6" id="KW-0547">Nucleotide-binding</keyword>
<dbReference type="Pfam" id="PF01656">
    <property type="entry name" value="CbiA"/>
    <property type="match status" value="1"/>
</dbReference>
<name>A0AAU7FAT6_9NEIS</name>
<keyword evidence="5" id="KW-0436">Ligase</keyword>
<dbReference type="InterPro" id="IPR029062">
    <property type="entry name" value="Class_I_gatase-like"/>
</dbReference>
<evidence type="ECO:0000256" key="1">
    <source>
        <dbReference type="ARBA" id="ARBA00001946"/>
    </source>
</evidence>
<evidence type="ECO:0000313" key="11">
    <source>
        <dbReference type="EMBL" id="XBM00806.1"/>
    </source>
</evidence>
<dbReference type="PANTHER" id="PTHR43873">
    <property type="entry name" value="COBYRINATE A,C-DIAMIDE SYNTHASE"/>
    <property type="match status" value="1"/>
</dbReference>
<keyword evidence="4" id="KW-0169">Cobalamin biosynthesis</keyword>
<dbReference type="GO" id="GO:0009236">
    <property type="term" value="P:cobalamin biosynthetic process"/>
    <property type="evidence" value="ECO:0007669"/>
    <property type="project" value="UniProtKB-KW"/>
</dbReference>
<proteinExistence type="inferred from homology"/>
<evidence type="ECO:0000256" key="3">
    <source>
        <dbReference type="ARBA" id="ARBA00006205"/>
    </source>
</evidence>
<comment type="cofactor">
    <cofactor evidence="1">
        <name>Mg(2+)</name>
        <dbReference type="ChEBI" id="CHEBI:18420"/>
    </cofactor>
</comment>
<gene>
    <name evidence="11" type="ORF">ABHF33_00540</name>
</gene>
<dbReference type="SUPFAM" id="SSF52317">
    <property type="entry name" value="Class I glutamine amidotransferase-like"/>
    <property type="match status" value="1"/>
</dbReference>
<dbReference type="KEGG" id="cmav:ABHF33_00540"/>
<dbReference type="GO" id="GO:0005524">
    <property type="term" value="F:ATP binding"/>
    <property type="evidence" value="ECO:0007669"/>
    <property type="project" value="UniProtKB-KW"/>
</dbReference>
<dbReference type="GO" id="GO:0042242">
    <property type="term" value="F:cobyrinic acid a,c-diamide synthase activity"/>
    <property type="evidence" value="ECO:0007669"/>
    <property type="project" value="InterPro"/>
</dbReference>
<dbReference type="SUPFAM" id="SSF52540">
    <property type="entry name" value="P-loop containing nucleoside triphosphate hydrolases"/>
    <property type="match status" value="1"/>
</dbReference>
<dbReference type="InterPro" id="IPR004484">
    <property type="entry name" value="CbiA/CobB_synth"/>
</dbReference>
<keyword evidence="9" id="KW-0315">Glutamine amidotransferase</keyword>
<evidence type="ECO:0000256" key="6">
    <source>
        <dbReference type="ARBA" id="ARBA00022741"/>
    </source>
</evidence>
<feature type="domain" description="AAA+ ATPase" evidence="10">
    <location>
        <begin position="1"/>
        <end position="136"/>
    </location>
</feature>
<dbReference type="AlphaFoldDB" id="A0AAU7FAT6"/>
<organism evidence="11">
    <name type="scientific">Chitinibacter mangrovi</name>
    <dbReference type="NCBI Taxonomy" id="3153927"/>
    <lineage>
        <taxon>Bacteria</taxon>
        <taxon>Pseudomonadati</taxon>
        <taxon>Pseudomonadota</taxon>
        <taxon>Betaproteobacteria</taxon>
        <taxon>Neisseriales</taxon>
        <taxon>Chitinibacteraceae</taxon>
        <taxon>Chitinibacter</taxon>
    </lineage>
</organism>
<protein>
    <submittedName>
        <fullName evidence="11">Cobyrinate a,c-diamide synthase</fullName>
    </submittedName>
</protein>
<evidence type="ECO:0000256" key="8">
    <source>
        <dbReference type="ARBA" id="ARBA00022842"/>
    </source>
</evidence>
<dbReference type="Gene3D" id="3.40.50.300">
    <property type="entry name" value="P-loop containing nucleotide triphosphate hydrolases"/>
    <property type="match status" value="1"/>
</dbReference>
<accession>A0AAU7FAT6</accession>
<dbReference type="Gene3D" id="3.40.50.880">
    <property type="match status" value="1"/>
</dbReference>
<dbReference type="PROSITE" id="PS51274">
    <property type="entry name" value="GATASE_COBBQ"/>
    <property type="match status" value="1"/>
</dbReference>
<evidence type="ECO:0000256" key="4">
    <source>
        <dbReference type="ARBA" id="ARBA00022573"/>
    </source>
</evidence>
<keyword evidence="7" id="KW-0067">ATP-binding</keyword>
<dbReference type="SMART" id="SM00382">
    <property type="entry name" value="AAA"/>
    <property type="match status" value="1"/>
</dbReference>
<comment type="pathway">
    <text evidence="2">Cofactor biosynthesis; adenosylcobalamin biosynthesis.</text>
</comment>
<reference evidence="11" key="1">
    <citation type="submission" date="2024-05" db="EMBL/GenBank/DDBJ databases">
        <authorList>
            <person name="Yang L."/>
            <person name="Pan L."/>
        </authorList>
    </citation>
    <scope>NUCLEOTIDE SEQUENCE</scope>
    <source>
        <strain evidence="11">FCG-7</strain>
    </source>
</reference>
<dbReference type="InterPro" id="IPR027417">
    <property type="entry name" value="P-loop_NTPase"/>
</dbReference>
<comment type="similarity">
    <text evidence="3">Belongs to the CobB/CobQ family. CobQ subfamily.</text>
</comment>
<evidence type="ECO:0000256" key="9">
    <source>
        <dbReference type="ARBA" id="ARBA00022962"/>
    </source>
</evidence>
<dbReference type="RefSeq" id="WP_348945136.1">
    <property type="nucleotide sequence ID" value="NZ_CP157355.1"/>
</dbReference>
<evidence type="ECO:0000256" key="7">
    <source>
        <dbReference type="ARBA" id="ARBA00022840"/>
    </source>
</evidence>
<dbReference type="InterPro" id="IPR002586">
    <property type="entry name" value="CobQ/CobB/MinD/ParA_Nub-bd_dom"/>
</dbReference>
<keyword evidence="8" id="KW-0460">Magnesium</keyword>
<sequence>MATVLLIAAPSSGSGKTTITAGLAWLYRRQGKRVKVFKCGPDFLDPLLLGFASGSPVDNLDLWLVGEDLCRQMLAQAARDYDVVLIESVMGLFDGEPSTADLAVKFGLPVLAVIDAGAMAQTFGALAFGLAHYRADLPFYGVLANKVAGERHAQMLQESIQPQSKEREAALRAVCGQEKSAAKSEIVQDVQRGLSEDLTSPANGAVAGSRSIWMGWVGRVEPLPERHLGLALPEEIPDLAAKLDAIADALASQPIANLSKTIALAVPAQTEIKPLLAGKRIAIACDAAFCFIYPANLRCLELLGAELVFFSPVAHEALPECDAIYLPGGYPELYADTLAAYPSIRADLAAHLAASKPIWAECGGMLALGESLTLVDGSVKPMWGLLPARATMQARLAALGSQSMNFGSGCDGEIRGHTFHYSTLATEINPVGYGSPCRLGSSGEALYKYGYIRASYIHAWFMSNPVATAALFGVAV</sequence>
<dbReference type="InterPro" id="IPR003593">
    <property type="entry name" value="AAA+_ATPase"/>
</dbReference>
<evidence type="ECO:0000256" key="2">
    <source>
        <dbReference type="ARBA" id="ARBA00004953"/>
    </source>
</evidence>